<keyword evidence="2" id="KW-0946">Virion</keyword>
<dbReference type="GO" id="GO:0044423">
    <property type="term" value="C:virion component"/>
    <property type="evidence" value="ECO:0007669"/>
    <property type="project" value="UniProtKB-KW"/>
</dbReference>
<dbReference type="Gene3D" id="3.30.2400.10">
    <property type="entry name" value="Major capsid protein gp5"/>
    <property type="match status" value="1"/>
</dbReference>
<evidence type="ECO:0000256" key="1">
    <source>
        <dbReference type="ARBA" id="ARBA00004328"/>
    </source>
</evidence>
<evidence type="ECO:0000256" key="2">
    <source>
        <dbReference type="ARBA" id="ARBA00022844"/>
    </source>
</evidence>
<dbReference type="EMBL" id="LR796664">
    <property type="protein sequence ID" value="CAB4157850.1"/>
    <property type="molecule type" value="Genomic_DNA"/>
</dbReference>
<dbReference type="Gene3D" id="3.30.2320.10">
    <property type="entry name" value="hypothetical protein PF0899 domain"/>
    <property type="match status" value="1"/>
</dbReference>
<gene>
    <name evidence="3" type="ORF">UFOVP689_53</name>
</gene>
<evidence type="ECO:0000313" key="3">
    <source>
        <dbReference type="EMBL" id="CAB4157850.1"/>
    </source>
</evidence>
<dbReference type="Pfam" id="PF25209">
    <property type="entry name" value="Phage_capsid_4"/>
    <property type="match status" value="1"/>
</dbReference>
<accession>A0A6J5NDK6</accession>
<protein>
    <submittedName>
        <fullName evidence="3">Major_cap_HK97, phage major capsid protein, HK97 family</fullName>
    </submittedName>
</protein>
<proteinExistence type="predicted"/>
<dbReference type="SUPFAM" id="SSF56563">
    <property type="entry name" value="Major capsid protein gp5"/>
    <property type="match status" value="1"/>
</dbReference>
<dbReference type="InterPro" id="IPR024455">
    <property type="entry name" value="Phage_capsid"/>
</dbReference>
<name>A0A6J5NDK6_9CAUD</name>
<reference evidence="3" key="1">
    <citation type="submission" date="2020-04" db="EMBL/GenBank/DDBJ databases">
        <authorList>
            <person name="Chiriac C."/>
            <person name="Salcher M."/>
            <person name="Ghai R."/>
            <person name="Kavagutti S V."/>
        </authorList>
    </citation>
    <scope>NUCLEOTIDE SEQUENCE</scope>
</reference>
<sequence>MSFSKSLIEKRDAALAKAEAIVEAAQAEARELSPEQDALIAASLDEVRSLDEQIATHSELEKRSAEAAEIRKEKKFDQAVAPAVVKSEARTYSLQSDASFVADAYAAQFSNDFAAKDRLARHMNEERIERREVGSAQFAGLVVPQYLTELAAPFARAGRPTADAARKHQLPAAGLTLNISKITTGSAVAAQSEGATVQNTNMDDTLLTINVNTYAGEQDVSRQAIERGTGIDSIVMADLVSAYHTTLNTAVVAELLASAGQTVTYTDASPTVAEIYPKLLDAVQKVQTTFFAGPNAIIMHPRRLAWILAALDSSNRPLAVPTPYAMNAVATGAGSVQYGNSGYSIAGLPVITDATVSTAQGAGTNQDTIYVGNLQELHLWEQGSGEPMMLRFEQNQADQLNVTMIVYGYAAFTANRYPNAWAQINGTGLVTPTF</sequence>
<comment type="subcellular location">
    <subcellularLocation>
        <location evidence="1">Virion</location>
    </subcellularLocation>
</comment>
<organism evidence="3">
    <name type="scientific">uncultured Caudovirales phage</name>
    <dbReference type="NCBI Taxonomy" id="2100421"/>
    <lineage>
        <taxon>Viruses</taxon>
        <taxon>Duplodnaviria</taxon>
        <taxon>Heunggongvirae</taxon>
        <taxon>Uroviricota</taxon>
        <taxon>Caudoviricetes</taxon>
        <taxon>Peduoviridae</taxon>
        <taxon>Maltschvirus</taxon>
        <taxon>Maltschvirus maltsch</taxon>
    </lineage>
</organism>
<dbReference type="NCBIfam" id="TIGR01554">
    <property type="entry name" value="major_cap_HK97"/>
    <property type="match status" value="1"/>
</dbReference>